<protein>
    <submittedName>
        <fullName evidence="1">Uncharacterized protein</fullName>
    </submittedName>
</protein>
<reference evidence="1" key="1">
    <citation type="submission" date="2015-04" db="EMBL/GenBank/DDBJ databases">
        <authorList>
            <person name="Syromyatnikov M.Y."/>
            <person name="Popov V.N."/>
        </authorList>
    </citation>
    <scope>NUCLEOTIDE SEQUENCE</scope>
    <source>
        <strain evidence="1">MO-1</strain>
    </source>
</reference>
<gene>
    <name evidence="1" type="ORF">MAGMO_3126</name>
</gene>
<dbReference type="AlphaFoldDB" id="A0A1S7LMB6"/>
<name>A0A1S7LMB6_MAGMO</name>
<dbReference type="EMBL" id="LO017727">
    <property type="protein sequence ID" value="CRH07267.1"/>
    <property type="molecule type" value="Genomic_DNA"/>
</dbReference>
<sequence length="67" mass="7266">MSIKEKKPLPEVAVALKGGETLAGYAVARWGDCILVSQDGSGQAPRPYEIALLKRKDGQPWSDLEAR</sequence>
<proteinExistence type="predicted"/>
<evidence type="ECO:0000313" key="1">
    <source>
        <dbReference type="EMBL" id="CRH07267.1"/>
    </source>
</evidence>
<accession>A0A1S7LMB6</accession>
<organism evidence="1">
    <name type="scientific">Magnetococcus massalia (strain MO-1)</name>
    <dbReference type="NCBI Taxonomy" id="451514"/>
    <lineage>
        <taxon>Bacteria</taxon>
        <taxon>Pseudomonadati</taxon>
        <taxon>Pseudomonadota</taxon>
        <taxon>Magnetococcia</taxon>
        <taxon>Magnetococcales</taxon>
        <taxon>Magnetococcaceae</taxon>
        <taxon>Magnetococcus</taxon>
    </lineage>
</organism>